<dbReference type="PANTHER" id="PTHR10621">
    <property type="entry name" value="UV EXCISION REPAIR PROTEIN RAD23"/>
    <property type="match status" value="1"/>
</dbReference>
<keyword evidence="2" id="KW-1185">Reference proteome</keyword>
<accession>A0A9R0JG42</accession>
<dbReference type="GO" id="GO:0005829">
    <property type="term" value="C:cytosol"/>
    <property type="evidence" value="ECO:0000318"/>
    <property type="project" value="GO_Central"/>
</dbReference>
<dbReference type="PANTHER" id="PTHR10621:SF39">
    <property type="entry name" value="UBIQUITIN-LIKE SUPERFAMILY PROTEIN"/>
    <property type="match status" value="1"/>
</dbReference>
<dbReference type="GO" id="GO:0043161">
    <property type="term" value="P:proteasome-mediated ubiquitin-dependent protein catabolic process"/>
    <property type="evidence" value="ECO:0000318"/>
    <property type="project" value="GO_Central"/>
</dbReference>
<dbReference type="GO" id="GO:0031593">
    <property type="term" value="F:polyubiquitin modification-dependent protein binding"/>
    <property type="evidence" value="ECO:0000318"/>
    <property type="project" value="GO_Central"/>
</dbReference>
<organism evidence="2 3">
    <name type="scientific">Spinacia oleracea</name>
    <name type="common">Spinach</name>
    <dbReference type="NCBI Taxonomy" id="3562"/>
    <lineage>
        <taxon>Eukaryota</taxon>
        <taxon>Viridiplantae</taxon>
        <taxon>Streptophyta</taxon>
        <taxon>Embryophyta</taxon>
        <taxon>Tracheophyta</taxon>
        <taxon>Spermatophyta</taxon>
        <taxon>Magnoliopsida</taxon>
        <taxon>eudicotyledons</taxon>
        <taxon>Gunneridae</taxon>
        <taxon>Pentapetalae</taxon>
        <taxon>Caryophyllales</taxon>
        <taxon>Chenopodiaceae</taxon>
        <taxon>Chenopodioideae</taxon>
        <taxon>Anserineae</taxon>
        <taxon>Spinacia</taxon>
    </lineage>
</organism>
<dbReference type="AlphaFoldDB" id="A0A9R0JG42"/>
<proteinExistence type="predicted"/>
<feature type="domain" description="Ubiquitin-like" evidence="1">
    <location>
        <begin position="213"/>
        <end position="285"/>
    </location>
</feature>
<dbReference type="KEGG" id="soe:110805916"/>
<dbReference type="Gene3D" id="3.10.20.90">
    <property type="entry name" value="Phosphatidylinositol 3-kinase Catalytic Subunit, Chain A, domain 1"/>
    <property type="match status" value="3"/>
</dbReference>
<dbReference type="RefSeq" id="XP_021867231.2">
    <property type="nucleotide sequence ID" value="XM_022011539.2"/>
</dbReference>
<sequence>MKEQTPLLQKQTAFKTPFQHIFFYQHSLNPNNHSKQSNIKMQIIIVTNSNHFPLEITQQEPVLEIKQKIAVNLGIPTPLQTLSILGFELIDGLDMDDYPIIHDGTNIDLTLNNNFNPEHDLLLPCRIPITIKFSSKQINIEVDNISETVRSLKEKIHIIDATPIKRMLLYTSGVEMEEEYRYLSEYGVTEYSEITVFLKSMNRIKAEPPCRKVSMVVQTSKTLLNAATIPLEMKDTSTVNEVRQLLLSRKILPMDDYIFIHKQRIMRDNCTLRWHGVDNGDYLYVFKGTISKE</sequence>
<dbReference type="InterPro" id="IPR000626">
    <property type="entry name" value="Ubiquitin-like_dom"/>
</dbReference>
<dbReference type="SMART" id="SM00213">
    <property type="entry name" value="UBQ"/>
    <property type="match status" value="3"/>
</dbReference>
<protein>
    <recommendedName>
        <fullName evidence="1">Ubiquitin-like domain-containing protein</fullName>
    </recommendedName>
</protein>
<dbReference type="SUPFAM" id="SSF54236">
    <property type="entry name" value="Ubiquitin-like"/>
    <property type="match status" value="3"/>
</dbReference>
<reference evidence="2" key="1">
    <citation type="journal article" date="2021" name="Nat. Commun.">
        <title>Genomic analyses provide insights into spinach domestication and the genetic basis of agronomic traits.</title>
        <authorList>
            <person name="Cai X."/>
            <person name="Sun X."/>
            <person name="Xu C."/>
            <person name="Sun H."/>
            <person name="Wang X."/>
            <person name="Ge C."/>
            <person name="Zhang Z."/>
            <person name="Wang Q."/>
            <person name="Fei Z."/>
            <person name="Jiao C."/>
            <person name="Wang Q."/>
        </authorList>
    </citation>
    <scope>NUCLEOTIDE SEQUENCE [LARGE SCALE GENOMIC DNA]</scope>
    <source>
        <strain evidence="2">cv. Varoflay</strain>
    </source>
</reference>
<dbReference type="GO" id="GO:0043130">
    <property type="term" value="F:ubiquitin binding"/>
    <property type="evidence" value="ECO:0000318"/>
    <property type="project" value="GO_Central"/>
</dbReference>
<dbReference type="Pfam" id="PF00240">
    <property type="entry name" value="ubiquitin"/>
    <property type="match status" value="3"/>
</dbReference>
<dbReference type="CDD" id="cd17039">
    <property type="entry name" value="Ubl_ubiquitin_like"/>
    <property type="match status" value="2"/>
</dbReference>
<dbReference type="Proteomes" id="UP000813463">
    <property type="component" value="Chromosome 1"/>
</dbReference>
<evidence type="ECO:0000313" key="2">
    <source>
        <dbReference type="Proteomes" id="UP000813463"/>
    </source>
</evidence>
<name>A0A9R0JG42_SPIOL</name>
<feature type="domain" description="Ubiquitin-like" evidence="1">
    <location>
        <begin position="127"/>
        <end position="203"/>
    </location>
</feature>
<feature type="domain" description="Ubiquitin-like" evidence="1">
    <location>
        <begin position="41"/>
        <end position="100"/>
    </location>
</feature>
<dbReference type="GO" id="GO:0070628">
    <property type="term" value="F:proteasome binding"/>
    <property type="evidence" value="ECO:0000318"/>
    <property type="project" value="GO_Central"/>
</dbReference>
<gene>
    <name evidence="3" type="primary">LOC110805916</name>
</gene>
<dbReference type="GeneID" id="110805916"/>
<reference evidence="3" key="2">
    <citation type="submission" date="2025-08" db="UniProtKB">
        <authorList>
            <consortium name="RefSeq"/>
        </authorList>
    </citation>
    <scope>IDENTIFICATION</scope>
    <source>
        <tissue evidence="3">Leaf</tissue>
    </source>
</reference>
<evidence type="ECO:0000313" key="3">
    <source>
        <dbReference type="RefSeq" id="XP_021867231.2"/>
    </source>
</evidence>
<dbReference type="PROSITE" id="PS50053">
    <property type="entry name" value="UBIQUITIN_2"/>
    <property type="match status" value="3"/>
</dbReference>
<dbReference type="GO" id="GO:0005654">
    <property type="term" value="C:nucleoplasm"/>
    <property type="evidence" value="ECO:0000318"/>
    <property type="project" value="GO_Central"/>
</dbReference>
<dbReference type="InterPro" id="IPR029071">
    <property type="entry name" value="Ubiquitin-like_domsf"/>
</dbReference>
<evidence type="ECO:0000259" key="1">
    <source>
        <dbReference type="PROSITE" id="PS50053"/>
    </source>
</evidence>